<dbReference type="Proteomes" id="UP000822271">
    <property type="component" value="Unassembled WGS sequence"/>
</dbReference>
<sequence length="311" mass="32855">MYVVPNVARALTLAGLTSFGFAAHAACVPNVPSVTYAQTVPVRFVPEPDVLLHVAHSSAINYQCDAEESATLRAALSGLTYVRDINDEPAYELSPDSPLVVVYFSNSPDNGAEGVGGAIDALRDNSWSFEAAGNYMEAELYFYSRGGPVRPQTQRRLGSVQVLGSGSAEFHFELGYEFQGTTCALMDASPVLDPISADALDATGSGGAKDFTVQMDCGVPGRPVSLEIYDATDRSNMSDILAPAAGSSAQGVGLQVLHNGLPLPMGRVWAHTDSTGASERIPFTARYIRLAGEPLLAGEIIGQAVLVANYY</sequence>
<accession>A0A2J0SR32</accession>
<reference evidence="3" key="2">
    <citation type="journal article" date="2020" name="Front. Microbiol.">
        <title>Genetic Variants of the DSF Quorum Sensing System in Stenotrophomonas maltophilia Influence Virulence and Resistance Phenotypes Among Genotypically Diverse Clinical Isolates.</title>
        <authorList>
            <person name="Yero D."/>
            <person name="Huedo P."/>
            <person name="Conchillo-Sole O."/>
            <person name="Martinez-Servat S."/>
            <person name="Mamat U."/>
            <person name="Coves X."/>
            <person name="Llanas F."/>
            <person name="Roca I."/>
            <person name="Vila J."/>
            <person name="Schaible U.E."/>
            <person name="Daura X."/>
            <person name="Gibert I."/>
        </authorList>
    </citation>
    <scope>NUCLEOTIDE SEQUENCE</scope>
    <source>
        <strain evidence="3">OG156</strain>
    </source>
</reference>
<evidence type="ECO:0000256" key="1">
    <source>
        <dbReference type="SAM" id="SignalP"/>
    </source>
</evidence>
<feature type="domain" description="Fimbrial-type adhesion" evidence="2">
    <location>
        <begin position="180"/>
        <end position="310"/>
    </location>
</feature>
<dbReference type="RefSeq" id="WP_049428916.1">
    <property type="nucleotide sequence ID" value="NZ_CP154630.1"/>
</dbReference>
<name>A0A2J0SR32_STEMA</name>
<dbReference type="Pfam" id="PF00419">
    <property type="entry name" value="Fimbrial"/>
    <property type="match status" value="1"/>
</dbReference>
<organism evidence="3 4">
    <name type="scientific">Stenotrophomonas maltophilia</name>
    <name type="common">Pseudomonas maltophilia</name>
    <name type="synonym">Xanthomonas maltophilia</name>
    <dbReference type="NCBI Taxonomy" id="40324"/>
    <lineage>
        <taxon>Bacteria</taxon>
        <taxon>Pseudomonadati</taxon>
        <taxon>Pseudomonadota</taxon>
        <taxon>Gammaproteobacteria</taxon>
        <taxon>Lysobacterales</taxon>
        <taxon>Lysobacteraceae</taxon>
        <taxon>Stenotrophomonas</taxon>
        <taxon>Stenotrophomonas maltophilia group</taxon>
    </lineage>
</organism>
<comment type="caution">
    <text evidence="3">The sequence shown here is derived from an EMBL/GenBank/DDBJ whole genome shotgun (WGS) entry which is preliminary data.</text>
</comment>
<dbReference type="InterPro" id="IPR008966">
    <property type="entry name" value="Adhesion_dom_sf"/>
</dbReference>
<feature type="signal peptide" evidence="1">
    <location>
        <begin position="1"/>
        <end position="25"/>
    </location>
</feature>
<gene>
    <name evidence="3" type="ORF">D7Y33_01400</name>
</gene>
<dbReference type="GO" id="GO:0007155">
    <property type="term" value="P:cell adhesion"/>
    <property type="evidence" value="ECO:0007669"/>
    <property type="project" value="InterPro"/>
</dbReference>
<dbReference type="InterPro" id="IPR036937">
    <property type="entry name" value="Adhesion_dom_fimbrial_sf"/>
</dbReference>
<feature type="chain" id="PRO_5043156194" description="Fimbrial-type adhesion domain-containing protein" evidence="1">
    <location>
        <begin position="26"/>
        <end position="311"/>
    </location>
</feature>
<keyword evidence="1" id="KW-0732">Signal</keyword>
<dbReference type="OrthoDB" id="6054318at2"/>
<evidence type="ECO:0000313" key="3">
    <source>
        <dbReference type="EMBL" id="MBA0309688.1"/>
    </source>
</evidence>
<evidence type="ECO:0000313" key="4">
    <source>
        <dbReference type="Proteomes" id="UP000822271"/>
    </source>
</evidence>
<evidence type="ECO:0000259" key="2">
    <source>
        <dbReference type="Pfam" id="PF00419"/>
    </source>
</evidence>
<dbReference type="SUPFAM" id="SSF49401">
    <property type="entry name" value="Bacterial adhesins"/>
    <property type="match status" value="1"/>
</dbReference>
<dbReference type="GO" id="GO:0009289">
    <property type="term" value="C:pilus"/>
    <property type="evidence" value="ECO:0007669"/>
    <property type="project" value="InterPro"/>
</dbReference>
<dbReference type="AlphaFoldDB" id="A0A2J0SR32"/>
<proteinExistence type="predicted"/>
<protein>
    <recommendedName>
        <fullName evidence="2">Fimbrial-type adhesion domain-containing protein</fullName>
    </recommendedName>
</protein>
<reference evidence="3" key="1">
    <citation type="submission" date="2018-09" db="EMBL/GenBank/DDBJ databases">
        <authorList>
            <person name="Groschel M."/>
            <person name="Kohl T."/>
            <person name="Conchillo-Sole O."/>
            <person name="Mamat U."/>
            <person name="Yero D."/>
            <person name="Niemann S."/>
            <person name="Daura X."/>
            <person name="Gibert I."/>
        </authorList>
    </citation>
    <scope>NUCLEOTIDE SEQUENCE</scope>
    <source>
        <strain evidence="3">OG156</strain>
    </source>
</reference>
<dbReference type="InterPro" id="IPR000259">
    <property type="entry name" value="Adhesion_dom_fimbrial"/>
</dbReference>
<dbReference type="Gene3D" id="2.60.40.1090">
    <property type="entry name" value="Fimbrial-type adhesion domain"/>
    <property type="match status" value="1"/>
</dbReference>
<dbReference type="EMBL" id="RAUE01000002">
    <property type="protein sequence ID" value="MBA0309688.1"/>
    <property type="molecule type" value="Genomic_DNA"/>
</dbReference>